<dbReference type="SMART" id="SM00886">
    <property type="entry name" value="Dabb"/>
    <property type="match status" value="1"/>
</dbReference>
<protein>
    <recommendedName>
        <fullName evidence="2">Stress-response A/B barrel domain-containing protein</fullName>
    </recommendedName>
</protein>
<dbReference type="PROSITE" id="PS51502">
    <property type="entry name" value="S_R_A_B_BARREL"/>
    <property type="match status" value="1"/>
</dbReference>
<dbReference type="EMBL" id="KV878125">
    <property type="protein sequence ID" value="OJI96486.1"/>
    <property type="molecule type" value="Genomic_DNA"/>
</dbReference>
<dbReference type="PANTHER" id="PTHR33178">
    <property type="match status" value="1"/>
</dbReference>
<dbReference type="InterPro" id="IPR013097">
    <property type="entry name" value="Dabb"/>
</dbReference>
<evidence type="ECO:0000313" key="4">
    <source>
        <dbReference type="Proteomes" id="UP000184073"/>
    </source>
</evidence>
<evidence type="ECO:0000256" key="1">
    <source>
        <dbReference type="ARBA" id="ARBA00011738"/>
    </source>
</evidence>
<proteinExistence type="predicted"/>
<accession>A0A1L9P4R3</accession>
<dbReference type="Pfam" id="PF07876">
    <property type="entry name" value="Dabb"/>
    <property type="match status" value="1"/>
</dbReference>
<dbReference type="AlphaFoldDB" id="A0A1L9P4R3"/>
<feature type="domain" description="Stress-response A/B barrel" evidence="2">
    <location>
        <begin position="4"/>
        <end position="106"/>
    </location>
</feature>
<dbReference type="PANTHER" id="PTHR33178:SF10">
    <property type="entry name" value="STRESS-RESPONSE A_B BARREL DOMAIN-CONTAINING PROTEIN"/>
    <property type="match status" value="1"/>
</dbReference>
<dbReference type="InterPro" id="IPR011008">
    <property type="entry name" value="Dimeric_a/b-barrel"/>
</dbReference>
<dbReference type="Proteomes" id="UP000184073">
    <property type="component" value="Unassembled WGS sequence"/>
</dbReference>
<dbReference type="VEuPathDB" id="FungiDB:ASPVEDRAFT_121847"/>
<organism evidence="3 4">
    <name type="scientific">Aspergillus versicolor CBS 583.65</name>
    <dbReference type="NCBI Taxonomy" id="1036611"/>
    <lineage>
        <taxon>Eukaryota</taxon>
        <taxon>Fungi</taxon>
        <taxon>Dikarya</taxon>
        <taxon>Ascomycota</taxon>
        <taxon>Pezizomycotina</taxon>
        <taxon>Eurotiomycetes</taxon>
        <taxon>Eurotiomycetidae</taxon>
        <taxon>Eurotiales</taxon>
        <taxon>Aspergillaceae</taxon>
        <taxon>Aspergillus</taxon>
        <taxon>Aspergillus subgen. Nidulantes</taxon>
    </lineage>
</organism>
<comment type="subunit">
    <text evidence="1">Homodimer.</text>
</comment>
<evidence type="ECO:0000259" key="2">
    <source>
        <dbReference type="PROSITE" id="PS51502"/>
    </source>
</evidence>
<dbReference type="GeneID" id="63721434"/>
<sequence length="111" mass="12046">MGRITHIVQLQFKSDVSQSTIQEAINTMLSLKEKCILPKTGKPYIVSSTGGKECSVEGMQNGITHVFVVEFGSVTDRDYYAKEDPAHLAFGASLGPIVAQVQVVDIENGVF</sequence>
<keyword evidence="4" id="KW-1185">Reference proteome</keyword>
<dbReference type="Gene3D" id="3.30.70.100">
    <property type="match status" value="1"/>
</dbReference>
<dbReference type="OrthoDB" id="1601230at2759"/>
<dbReference type="RefSeq" id="XP_040662249.1">
    <property type="nucleotide sequence ID" value="XM_040805923.1"/>
</dbReference>
<evidence type="ECO:0000313" key="3">
    <source>
        <dbReference type="EMBL" id="OJI96486.1"/>
    </source>
</evidence>
<gene>
    <name evidence="3" type="ORF">ASPVEDRAFT_121847</name>
</gene>
<reference evidence="4" key="1">
    <citation type="journal article" date="2017" name="Genome Biol.">
        <title>Comparative genomics reveals high biological diversity and specific adaptations in the industrially and medically important fungal genus Aspergillus.</title>
        <authorList>
            <person name="de Vries R.P."/>
            <person name="Riley R."/>
            <person name="Wiebenga A."/>
            <person name="Aguilar-Osorio G."/>
            <person name="Amillis S."/>
            <person name="Uchima C.A."/>
            <person name="Anderluh G."/>
            <person name="Asadollahi M."/>
            <person name="Askin M."/>
            <person name="Barry K."/>
            <person name="Battaglia E."/>
            <person name="Bayram O."/>
            <person name="Benocci T."/>
            <person name="Braus-Stromeyer S.A."/>
            <person name="Caldana C."/>
            <person name="Canovas D."/>
            <person name="Cerqueira G.C."/>
            <person name="Chen F."/>
            <person name="Chen W."/>
            <person name="Choi C."/>
            <person name="Clum A."/>
            <person name="Dos Santos R.A."/>
            <person name="Damasio A.R."/>
            <person name="Diallinas G."/>
            <person name="Emri T."/>
            <person name="Fekete E."/>
            <person name="Flipphi M."/>
            <person name="Freyberg S."/>
            <person name="Gallo A."/>
            <person name="Gournas C."/>
            <person name="Habgood R."/>
            <person name="Hainaut M."/>
            <person name="Harispe M.L."/>
            <person name="Henrissat B."/>
            <person name="Hilden K.S."/>
            <person name="Hope R."/>
            <person name="Hossain A."/>
            <person name="Karabika E."/>
            <person name="Karaffa L."/>
            <person name="Karanyi Z."/>
            <person name="Krasevec N."/>
            <person name="Kuo A."/>
            <person name="Kusch H."/>
            <person name="LaButti K."/>
            <person name="Lagendijk E.L."/>
            <person name="Lapidus A."/>
            <person name="Levasseur A."/>
            <person name="Lindquist E."/>
            <person name="Lipzen A."/>
            <person name="Logrieco A.F."/>
            <person name="MacCabe A."/>
            <person name="Maekelae M.R."/>
            <person name="Malavazi I."/>
            <person name="Melin P."/>
            <person name="Meyer V."/>
            <person name="Mielnichuk N."/>
            <person name="Miskei M."/>
            <person name="Molnar A.P."/>
            <person name="Mule G."/>
            <person name="Ngan C.Y."/>
            <person name="Orejas M."/>
            <person name="Orosz E."/>
            <person name="Ouedraogo J.P."/>
            <person name="Overkamp K.M."/>
            <person name="Park H.-S."/>
            <person name="Perrone G."/>
            <person name="Piumi F."/>
            <person name="Punt P.J."/>
            <person name="Ram A.F."/>
            <person name="Ramon A."/>
            <person name="Rauscher S."/>
            <person name="Record E."/>
            <person name="Riano-Pachon D.M."/>
            <person name="Robert V."/>
            <person name="Roehrig J."/>
            <person name="Ruller R."/>
            <person name="Salamov A."/>
            <person name="Salih N.S."/>
            <person name="Samson R.A."/>
            <person name="Sandor E."/>
            <person name="Sanguinetti M."/>
            <person name="Schuetze T."/>
            <person name="Sepcic K."/>
            <person name="Shelest E."/>
            <person name="Sherlock G."/>
            <person name="Sophianopoulou V."/>
            <person name="Squina F.M."/>
            <person name="Sun H."/>
            <person name="Susca A."/>
            <person name="Todd R.B."/>
            <person name="Tsang A."/>
            <person name="Unkles S.E."/>
            <person name="van de Wiele N."/>
            <person name="van Rossen-Uffink D."/>
            <person name="Oliveira J.V."/>
            <person name="Vesth T.C."/>
            <person name="Visser J."/>
            <person name="Yu J.-H."/>
            <person name="Zhou M."/>
            <person name="Andersen M.R."/>
            <person name="Archer D.B."/>
            <person name="Baker S.E."/>
            <person name="Benoit I."/>
            <person name="Brakhage A.A."/>
            <person name="Braus G.H."/>
            <person name="Fischer R."/>
            <person name="Frisvad J.C."/>
            <person name="Goldman G.H."/>
            <person name="Houbraken J."/>
            <person name="Oakley B."/>
            <person name="Pocsi I."/>
            <person name="Scazzocchio C."/>
            <person name="Seiboth B."/>
            <person name="vanKuyk P.A."/>
            <person name="Wortman J."/>
            <person name="Dyer P.S."/>
            <person name="Grigoriev I.V."/>
        </authorList>
    </citation>
    <scope>NUCLEOTIDE SEQUENCE [LARGE SCALE GENOMIC DNA]</scope>
    <source>
        <strain evidence="4">CBS 583.65</strain>
    </source>
</reference>
<dbReference type="SUPFAM" id="SSF54909">
    <property type="entry name" value="Dimeric alpha+beta barrel"/>
    <property type="match status" value="1"/>
</dbReference>
<dbReference type="InterPro" id="IPR044662">
    <property type="entry name" value="HS1/DABB1-like"/>
</dbReference>
<dbReference type="STRING" id="1036611.A0A1L9P4R3"/>
<name>A0A1L9P4R3_ASPVE</name>